<feature type="compositionally biased region" description="Basic and acidic residues" evidence="1">
    <location>
        <begin position="243"/>
        <end position="252"/>
    </location>
</feature>
<dbReference type="InterPro" id="IPR027417">
    <property type="entry name" value="P-loop_NTPase"/>
</dbReference>
<dbReference type="RefSeq" id="WP_377398472.1">
    <property type="nucleotide sequence ID" value="NZ_JBHTFQ010000001.1"/>
</dbReference>
<dbReference type="SUPFAM" id="SSF52540">
    <property type="entry name" value="P-loop containing nucleoside triphosphate hydrolases"/>
    <property type="match status" value="1"/>
</dbReference>
<evidence type="ECO:0000313" key="3">
    <source>
        <dbReference type="Proteomes" id="UP001596516"/>
    </source>
</evidence>
<dbReference type="Gene3D" id="3.40.50.300">
    <property type="entry name" value="P-loop containing nucleotide triphosphate hydrolases"/>
    <property type="match status" value="1"/>
</dbReference>
<evidence type="ECO:0000313" key="2">
    <source>
        <dbReference type="EMBL" id="MFC7703026.1"/>
    </source>
</evidence>
<proteinExistence type="predicted"/>
<dbReference type="EMBL" id="JBHTFQ010000001">
    <property type="protein sequence ID" value="MFC7703026.1"/>
    <property type="molecule type" value="Genomic_DNA"/>
</dbReference>
<organism evidence="2 3">
    <name type="scientific">Plastorhodobacter daqingensis</name>
    <dbReference type="NCBI Taxonomy" id="1387281"/>
    <lineage>
        <taxon>Bacteria</taxon>
        <taxon>Pseudomonadati</taxon>
        <taxon>Pseudomonadota</taxon>
        <taxon>Alphaproteobacteria</taxon>
        <taxon>Rhodobacterales</taxon>
        <taxon>Paracoccaceae</taxon>
        <taxon>Plastorhodobacter</taxon>
    </lineage>
</organism>
<evidence type="ECO:0008006" key="4">
    <source>
        <dbReference type="Google" id="ProtNLM"/>
    </source>
</evidence>
<feature type="region of interest" description="Disordered" evidence="1">
    <location>
        <begin position="243"/>
        <end position="266"/>
    </location>
</feature>
<sequence>MIRVIVHAGFHKTGTSSLQLYFETHRRALGPWLSYYGKADFPLAGTLARTYAERPFAWRRRAFRHAFRQFLAPIPAAPMIVLSRETFAGVMPGHRNWLGRTVKGYAYSAVPICGEIRTELMRRFGPDTQVEFLLTTRERESWIRSVYGHLLRSIHLTEDYEAFRARLPATLDLQHEAAEIARQLSPVRVHVAALEDYGTCREGPAAALLDLAGVPLDLRNRLPPARRANSGQSPELMAAFLRMNREGHPKQDLKRRKDRMINERAS</sequence>
<reference evidence="3" key="1">
    <citation type="journal article" date="2019" name="Int. J. Syst. Evol. Microbiol.">
        <title>The Global Catalogue of Microorganisms (GCM) 10K type strain sequencing project: providing services to taxonomists for standard genome sequencing and annotation.</title>
        <authorList>
            <consortium name="The Broad Institute Genomics Platform"/>
            <consortium name="The Broad Institute Genome Sequencing Center for Infectious Disease"/>
            <person name="Wu L."/>
            <person name="Ma J."/>
        </authorList>
    </citation>
    <scope>NUCLEOTIDE SEQUENCE [LARGE SCALE GENOMIC DNA]</scope>
    <source>
        <strain evidence="3">CGMCC 1.12750</strain>
    </source>
</reference>
<accession>A0ABW2UED1</accession>
<dbReference type="Proteomes" id="UP001596516">
    <property type="component" value="Unassembled WGS sequence"/>
</dbReference>
<gene>
    <name evidence="2" type="ORF">ACFQXB_02315</name>
</gene>
<evidence type="ECO:0000256" key="1">
    <source>
        <dbReference type="SAM" id="MobiDB-lite"/>
    </source>
</evidence>
<keyword evidence="3" id="KW-1185">Reference proteome</keyword>
<protein>
    <recommendedName>
        <fullName evidence="4">Sulfotransferase family protein</fullName>
    </recommendedName>
</protein>
<comment type="caution">
    <text evidence="2">The sequence shown here is derived from an EMBL/GenBank/DDBJ whole genome shotgun (WGS) entry which is preliminary data.</text>
</comment>
<name>A0ABW2UED1_9RHOB</name>